<comment type="caution">
    <text evidence="3">The sequence shown here is derived from an EMBL/GenBank/DDBJ whole genome shotgun (WGS) entry which is preliminary data.</text>
</comment>
<feature type="transmembrane region" description="Helical" evidence="2">
    <location>
        <begin position="342"/>
        <end position="362"/>
    </location>
</feature>
<evidence type="ECO:0000313" key="3">
    <source>
        <dbReference type="EMBL" id="KPL70458.1"/>
    </source>
</evidence>
<gene>
    <name evidence="3" type="ORF">ADM99_15075</name>
</gene>
<dbReference type="EMBL" id="LGCK01000014">
    <property type="protein sequence ID" value="KPL70458.1"/>
    <property type="molecule type" value="Genomic_DNA"/>
</dbReference>
<evidence type="ECO:0000256" key="2">
    <source>
        <dbReference type="SAM" id="Phobius"/>
    </source>
</evidence>
<reference evidence="3 4" key="1">
    <citation type="submission" date="2015-07" db="EMBL/GenBank/DDBJ databases">
        <title>Genome sequence of Leptolinea tardivitalis DSM 16556.</title>
        <authorList>
            <person name="Hemp J."/>
            <person name="Ward L.M."/>
            <person name="Pace L.A."/>
            <person name="Fischer W.W."/>
        </authorList>
    </citation>
    <scope>NUCLEOTIDE SEQUENCE [LARGE SCALE GENOMIC DNA]</scope>
    <source>
        <strain evidence="3 4">YMTK-2</strain>
    </source>
</reference>
<evidence type="ECO:0008006" key="5">
    <source>
        <dbReference type="Google" id="ProtNLM"/>
    </source>
</evidence>
<feature type="transmembrane region" description="Helical" evidence="2">
    <location>
        <begin position="77"/>
        <end position="101"/>
    </location>
</feature>
<dbReference type="STRING" id="229920.ADM99_15075"/>
<dbReference type="Proteomes" id="UP000050430">
    <property type="component" value="Unassembled WGS sequence"/>
</dbReference>
<keyword evidence="2" id="KW-0472">Membrane</keyword>
<keyword evidence="4" id="KW-1185">Reference proteome</keyword>
<dbReference type="RefSeq" id="WP_062422348.1">
    <property type="nucleotide sequence ID" value="NZ_BBYA01000010.1"/>
</dbReference>
<keyword evidence="2" id="KW-0812">Transmembrane</keyword>
<keyword evidence="2" id="KW-1133">Transmembrane helix</keyword>
<name>A0A0N8GKR8_9CHLR</name>
<organism evidence="3 4">
    <name type="scientific">Leptolinea tardivitalis</name>
    <dbReference type="NCBI Taxonomy" id="229920"/>
    <lineage>
        <taxon>Bacteria</taxon>
        <taxon>Bacillati</taxon>
        <taxon>Chloroflexota</taxon>
        <taxon>Anaerolineae</taxon>
        <taxon>Anaerolineales</taxon>
        <taxon>Anaerolineaceae</taxon>
        <taxon>Leptolinea</taxon>
    </lineage>
</organism>
<feature type="region of interest" description="Disordered" evidence="1">
    <location>
        <begin position="252"/>
        <end position="271"/>
    </location>
</feature>
<dbReference type="AlphaFoldDB" id="A0A0N8GKR8"/>
<evidence type="ECO:0000313" key="4">
    <source>
        <dbReference type="Proteomes" id="UP000050430"/>
    </source>
</evidence>
<proteinExistence type="predicted"/>
<evidence type="ECO:0000256" key="1">
    <source>
        <dbReference type="SAM" id="MobiDB-lite"/>
    </source>
</evidence>
<protein>
    <recommendedName>
        <fullName evidence="5">Zinc-finger domain-containing protein</fullName>
    </recommendedName>
</protein>
<dbReference type="PATRIC" id="fig|229920.5.peg.379"/>
<accession>A0A0N8GKR8</accession>
<sequence length="368" mass="39580">MTARLSDHDWEILSAYADHAVSDMERQQIENRIRQDAEFLQAYQSLLRVKGLLHEVPDVKRRRNFYLTPEMVHPHGWLWLIPMLNFSSAAAALLAVIFFLLDLFPLAARPSAAPMALQALPPAQAVVTPTQENIGEETAKGIIGIPTLTVLNTAESEKLAIPGTAPDKVQEYGMETGAIPTEIVTEAWFDTVPTEIVPSTDQNTVAEAAPPQAAAVPMLKSGPSVPEAGTGAVIVEDANIPGNTEVPLPEMRPSTAAAPKEQTALSPVESANTPTAEIRFLAKPESTRGGKETPTAAPTVAAAQQEIQKVEIKPTTIQPSIETQKPVEPVPFNKEAMTLASVSYGVIFLMAAVILGFIGYILKKKSTL</sequence>